<accession>A0A917DV30</accession>
<keyword evidence="2" id="KW-1185">Reference proteome</keyword>
<evidence type="ECO:0008006" key="3">
    <source>
        <dbReference type="Google" id="ProtNLM"/>
    </source>
</evidence>
<dbReference type="InterPro" id="IPR025345">
    <property type="entry name" value="DUF4249"/>
</dbReference>
<dbReference type="AlphaFoldDB" id="A0A917DV30"/>
<dbReference type="Pfam" id="PF14054">
    <property type="entry name" value="DUF4249"/>
    <property type="match status" value="1"/>
</dbReference>
<sequence>MLRILTVDATLTDTTDEQTISLAESVNSNGSAYSQPILKAKVEVIVGGTERLLLTEKGQGIYALPSTFKLQPGVNYKLVFSKADGTQYESAEDQVTKVPEIIGVHDEFKVAGIERGNNYFDPGNYIYLDTQDPANAKNNYLWTWKLWERQNVCATCYNGRYFLNPAPARCREERAFAGQTFDYFCPGDCWDILASKDLNVFTDIYSNGQPINNRLIAKIPYYNVRGALIEIKQQSISPAAYRYFKLLADQVQNNGSLVDTPPAALIGNIKNVNNPNESIAGFFMVASVRTVRYWIDRKGAEGKNVNPIGLLDHPLSPEPMGNDLTRPPFAQCVASQTRTPSRPNGWLN</sequence>
<protein>
    <recommendedName>
        <fullName evidence="3">DUF4249 domain-containing protein</fullName>
    </recommendedName>
</protein>
<gene>
    <name evidence="1" type="ORF">GCM10011514_37810</name>
</gene>
<organism evidence="1 2">
    <name type="scientific">Emticicia aquatilis</name>
    <dbReference type="NCBI Taxonomy" id="1537369"/>
    <lineage>
        <taxon>Bacteria</taxon>
        <taxon>Pseudomonadati</taxon>
        <taxon>Bacteroidota</taxon>
        <taxon>Cytophagia</taxon>
        <taxon>Cytophagales</taxon>
        <taxon>Leadbetterellaceae</taxon>
        <taxon>Emticicia</taxon>
    </lineage>
</organism>
<name>A0A917DV30_9BACT</name>
<reference evidence="1" key="1">
    <citation type="journal article" date="2014" name="Int. J. Syst. Evol. Microbiol.">
        <title>Complete genome sequence of Corynebacterium casei LMG S-19264T (=DSM 44701T), isolated from a smear-ripened cheese.</title>
        <authorList>
            <consortium name="US DOE Joint Genome Institute (JGI-PGF)"/>
            <person name="Walter F."/>
            <person name="Albersmeier A."/>
            <person name="Kalinowski J."/>
            <person name="Ruckert C."/>
        </authorList>
    </citation>
    <scope>NUCLEOTIDE SEQUENCE</scope>
    <source>
        <strain evidence="1">CGMCC 1.15958</strain>
    </source>
</reference>
<reference evidence="1" key="2">
    <citation type="submission" date="2020-09" db="EMBL/GenBank/DDBJ databases">
        <authorList>
            <person name="Sun Q."/>
            <person name="Zhou Y."/>
        </authorList>
    </citation>
    <scope>NUCLEOTIDE SEQUENCE</scope>
    <source>
        <strain evidence="1">CGMCC 1.15958</strain>
    </source>
</reference>
<dbReference type="EMBL" id="BMKK01000008">
    <property type="protein sequence ID" value="GGD70172.1"/>
    <property type="molecule type" value="Genomic_DNA"/>
</dbReference>
<proteinExistence type="predicted"/>
<comment type="caution">
    <text evidence="1">The sequence shown here is derived from an EMBL/GenBank/DDBJ whole genome shotgun (WGS) entry which is preliminary data.</text>
</comment>
<evidence type="ECO:0000313" key="1">
    <source>
        <dbReference type="EMBL" id="GGD70172.1"/>
    </source>
</evidence>
<evidence type="ECO:0000313" key="2">
    <source>
        <dbReference type="Proteomes" id="UP000609064"/>
    </source>
</evidence>
<dbReference type="Proteomes" id="UP000609064">
    <property type="component" value="Unassembled WGS sequence"/>
</dbReference>